<sequence>MSELNAQGTAKSTPKIIDAALEGLWEYIATQGEFGDIAIALVGTGRGRVALSRKKIAERIAQSFADASREKVFSNKLTIVIYPGDAERFAVNLFEIRDYLSQSLHI</sequence>
<dbReference type="EMBL" id="HG916855">
    <property type="protein sequence ID" value="CDM61720.1"/>
    <property type="molecule type" value="Genomic_DNA"/>
</dbReference>
<dbReference type="InterPro" id="IPR045535">
    <property type="entry name" value="ThsA_Macro"/>
</dbReference>
<dbReference type="Pfam" id="PF20016">
    <property type="entry name" value="ThsA_Macro"/>
    <property type="match status" value="1"/>
</dbReference>
<gene>
    <name evidence="2" type="ORF">LPU83_pLPU83d_0349</name>
</gene>
<protein>
    <recommendedName>
        <fullName evidence="1">Thoeris protein ThsA Macro domain-containing protein</fullName>
    </recommendedName>
</protein>
<keyword evidence="2" id="KW-0614">Plasmid</keyword>
<dbReference type="Proteomes" id="UP000019443">
    <property type="component" value="Plasmid pLPU83d"/>
</dbReference>
<proteinExistence type="predicted"/>
<feature type="domain" description="Thoeris protein ThsA Macro" evidence="1">
    <location>
        <begin position="1"/>
        <end position="82"/>
    </location>
</feature>
<keyword evidence="3" id="KW-1185">Reference proteome</keyword>
<dbReference type="AlphaFoldDB" id="W6RND6"/>
<name>W6RND6_9HYPH</name>
<dbReference type="PATRIC" id="fig|348824.6.peg.5969"/>
<evidence type="ECO:0000313" key="2">
    <source>
        <dbReference type="EMBL" id="CDM61720.1"/>
    </source>
</evidence>
<geneLocation type="plasmid" evidence="2 3">
    <name>pLPU83d</name>
</geneLocation>
<reference evidence="2" key="1">
    <citation type="submission" date="2013-11" db="EMBL/GenBank/DDBJ databases">
        <title>Draft genome sequence of the broad-host-range Rhizobium sp. LPU83 strain, a member of the low-genetic diversity Oregon-like Rhizobium sp. group.</title>
        <authorList>
            <person name="Wibberg D."/>
            <person name="Puehler A."/>
            <person name="Schlueter A."/>
        </authorList>
    </citation>
    <scope>NUCLEOTIDE SEQUENCE [LARGE SCALE GENOMIC DNA]</scope>
    <source>
        <strain evidence="2">LPU83</strain>
        <plasmid evidence="2">pLPU83d</plasmid>
    </source>
</reference>
<accession>W6RND6</accession>
<dbReference type="RefSeq" id="WP_051166721.1">
    <property type="nucleotide sequence ID" value="NZ_ATTO01000047.1"/>
</dbReference>
<organism evidence="2 3">
    <name type="scientific">Rhizobium favelukesii</name>
    <dbReference type="NCBI Taxonomy" id="348824"/>
    <lineage>
        <taxon>Bacteria</taxon>
        <taxon>Pseudomonadati</taxon>
        <taxon>Pseudomonadota</taxon>
        <taxon>Alphaproteobacteria</taxon>
        <taxon>Hyphomicrobiales</taxon>
        <taxon>Rhizobiaceae</taxon>
        <taxon>Rhizobium/Agrobacterium group</taxon>
        <taxon>Rhizobium</taxon>
    </lineage>
</organism>
<evidence type="ECO:0000259" key="1">
    <source>
        <dbReference type="Pfam" id="PF20016"/>
    </source>
</evidence>
<evidence type="ECO:0000313" key="3">
    <source>
        <dbReference type="Proteomes" id="UP000019443"/>
    </source>
</evidence>
<dbReference type="HOGENOM" id="CLU_2221100_0_0_5"/>
<dbReference type="KEGG" id="rhl:LPU83_pLPU83d_0349"/>